<dbReference type="GO" id="GO:0065003">
    <property type="term" value="P:protein-containing complex assembly"/>
    <property type="evidence" value="ECO:0007669"/>
    <property type="project" value="UniProtKB-ARBA"/>
</dbReference>
<comment type="caution">
    <text evidence="15">The sequence shown here is derived from an EMBL/GenBank/DDBJ whole genome shotgun (WGS) entry which is preliminary data.</text>
</comment>
<keyword evidence="6" id="KW-0963">Cytoplasm</keyword>
<evidence type="ECO:0000256" key="12">
    <source>
        <dbReference type="ARBA" id="ARBA00023180"/>
    </source>
</evidence>
<evidence type="ECO:0000256" key="9">
    <source>
        <dbReference type="ARBA" id="ARBA00022989"/>
    </source>
</evidence>
<dbReference type="Pfam" id="PF00335">
    <property type="entry name" value="Tetraspanin"/>
    <property type="match status" value="1"/>
</dbReference>
<keyword evidence="5" id="KW-1003">Cell membrane</keyword>
<dbReference type="OrthoDB" id="2014092at2759"/>
<proteinExistence type="inferred from homology"/>
<evidence type="ECO:0000256" key="7">
    <source>
        <dbReference type="ARBA" id="ARBA00022692"/>
    </source>
</evidence>
<dbReference type="AlphaFoldDB" id="A0A7J7K0J3"/>
<dbReference type="GO" id="GO:0072659">
    <property type="term" value="P:protein localization to plasma membrane"/>
    <property type="evidence" value="ECO:0007669"/>
    <property type="project" value="UniProtKB-ARBA"/>
</dbReference>
<evidence type="ECO:0000256" key="10">
    <source>
        <dbReference type="ARBA" id="ARBA00023136"/>
    </source>
</evidence>
<keyword evidence="7 14" id="KW-0812">Transmembrane</keyword>
<comment type="similarity">
    <text evidence="4 14">Belongs to the tetraspanin (TM4SF) family.</text>
</comment>
<accession>A0A7J7K0J3</accession>
<reference evidence="15" key="1">
    <citation type="submission" date="2020-06" db="EMBL/GenBank/DDBJ databases">
        <title>Draft genome of Bugula neritina, a colonial animal packing powerful symbionts and potential medicines.</title>
        <authorList>
            <person name="Rayko M."/>
        </authorList>
    </citation>
    <scope>NUCLEOTIDE SEQUENCE [LARGE SCALE GENOMIC DNA]</scope>
    <source>
        <strain evidence="15">Kwan_BN1</strain>
    </source>
</reference>
<evidence type="ECO:0000313" key="16">
    <source>
        <dbReference type="Proteomes" id="UP000593567"/>
    </source>
</evidence>
<comment type="subcellular location">
    <subcellularLocation>
        <location evidence="2">Cell junction</location>
        <location evidence="2">Adherens junction</location>
    </subcellularLocation>
    <subcellularLocation>
        <location evidence="3">Cell membrane</location>
        <topology evidence="3">Multi-pass membrane protein</topology>
    </subcellularLocation>
    <subcellularLocation>
        <location evidence="1">Cytoplasm</location>
    </subcellularLocation>
    <subcellularLocation>
        <location evidence="14">Membrane</location>
        <topology evidence="14">Multi-pass membrane protein</topology>
    </subcellularLocation>
</comment>
<keyword evidence="10 14" id="KW-0472">Membrane</keyword>
<dbReference type="SUPFAM" id="SSF48652">
    <property type="entry name" value="Tetraspanin"/>
    <property type="match status" value="1"/>
</dbReference>
<keyword evidence="9 14" id="KW-1133">Transmembrane helix</keyword>
<evidence type="ECO:0000256" key="13">
    <source>
        <dbReference type="PIRSR" id="PIRSR002419-1"/>
    </source>
</evidence>
<dbReference type="GO" id="GO:0019899">
    <property type="term" value="F:enzyme binding"/>
    <property type="evidence" value="ECO:0007669"/>
    <property type="project" value="UniProtKB-ARBA"/>
</dbReference>
<evidence type="ECO:0000256" key="4">
    <source>
        <dbReference type="ARBA" id="ARBA00006840"/>
    </source>
</evidence>
<keyword evidence="16" id="KW-1185">Reference proteome</keyword>
<feature type="transmembrane region" description="Helical" evidence="14">
    <location>
        <begin position="237"/>
        <end position="258"/>
    </location>
</feature>
<sequence>MAREQGRRKAKDQTEVSCCIKYLLFSFNVFFWLVGLGLLAIGVWAWYEKQMFKNIGQLTTFFVDPGLIFIIVGAVIFIIGFAGSVGALRENTCLLMFFIACLVVILLAQVTIAVLLFVYKDFVEQKVVTALKSYIGRYRDDDDLQNLIDWVQDTWLHCCAVTSPDDWDINVYFNCTSSPSREQCGVPFSCCIRDSAAIINLQCGYDVRLPERRSSWAEYIYVDGCIDAFNKWVNANMIPVAATAVGVAVIEIIGVCFAHQLRQDIFAQKAKWRRRR</sequence>
<feature type="transmembrane region" description="Helical" evidence="14">
    <location>
        <begin position="95"/>
        <end position="119"/>
    </location>
</feature>
<dbReference type="Gene3D" id="1.10.1450.10">
    <property type="entry name" value="Tetraspanin"/>
    <property type="match status" value="1"/>
</dbReference>
<feature type="disulfide bond" evidence="13">
    <location>
        <begin position="159"/>
        <end position="175"/>
    </location>
</feature>
<keyword evidence="8" id="KW-0965">Cell junction</keyword>
<dbReference type="EMBL" id="VXIV02001533">
    <property type="protein sequence ID" value="KAF6032150.1"/>
    <property type="molecule type" value="Genomic_DNA"/>
</dbReference>
<dbReference type="PANTHER" id="PTHR19282:SF431">
    <property type="entry name" value="TETRASPANIN 26A, ISOFORM B-RELATED"/>
    <property type="match status" value="1"/>
</dbReference>
<organism evidence="15 16">
    <name type="scientific">Bugula neritina</name>
    <name type="common">Brown bryozoan</name>
    <name type="synonym">Sertularia neritina</name>
    <dbReference type="NCBI Taxonomy" id="10212"/>
    <lineage>
        <taxon>Eukaryota</taxon>
        <taxon>Metazoa</taxon>
        <taxon>Spiralia</taxon>
        <taxon>Lophotrochozoa</taxon>
        <taxon>Bryozoa</taxon>
        <taxon>Gymnolaemata</taxon>
        <taxon>Cheilostomatida</taxon>
        <taxon>Flustrina</taxon>
        <taxon>Buguloidea</taxon>
        <taxon>Bugulidae</taxon>
        <taxon>Bugula</taxon>
    </lineage>
</organism>
<evidence type="ECO:0000256" key="14">
    <source>
        <dbReference type="RuleBase" id="RU361218"/>
    </source>
</evidence>
<dbReference type="GO" id="GO:0005886">
    <property type="term" value="C:plasma membrane"/>
    <property type="evidence" value="ECO:0007669"/>
    <property type="project" value="UniProtKB-SubCell"/>
</dbReference>
<feature type="transmembrane region" description="Helical" evidence="14">
    <location>
        <begin position="21"/>
        <end position="47"/>
    </location>
</feature>
<evidence type="ECO:0000256" key="6">
    <source>
        <dbReference type="ARBA" id="ARBA00022490"/>
    </source>
</evidence>
<gene>
    <name evidence="15" type="ORF">EB796_009545</name>
</gene>
<evidence type="ECO:0000256" key="11">
    <source>
        <dbReference type="ARBA" id="ARBA00023157"/>
    </source>
</evidence>
<dbReference type="PRINTS" id="PR00259">
    <property type="entry name" value="TMFOUR"/>
</dbReference>
<evidence type="ECO:0000256" key="1">
    <source>
        <dbReference type="ARBA" id="ARBA00004496"/>
    </source>
</evidence>
<dbReference type="Proteomes" id="UP000593567">
    <property type="component" value="Unassembled WGS sequence"/>
</dbReference>
<dbReference type="PIRSF" id="PIRSF002419">
    <property type="entry name" value="Tetraspanin"/>
    <property type="match status" value="1"/>
</dbReference>
<evidence type="ECO:0000256" key="3">
    <source>
        <dbReference type="ARBA" id="ARBA00004651"/>
    </source>
</evidence>
<dbReference type="PANTHER" id="PTHR19282">
    <property type="entry name" value="TETRASPANIN"/>
    <property type="match status" value="1"/>
</dbReference>
<dbReference type="GO" id="GO:0005912">
    <property type="term" value="C:adherens junction"/>
    <property type="evidence" value="ECO:0007669"/>
    <property type="project" value="UniProtKB-SubCell"/>
</dbReference>
<dbReference type="GO" id="GO:0051604">
    <property type="term" value="P:protein maturation"/>
    <property type="evidence" value="ECO:0007669"/>
    <property type="project" value="UniProtKB-ARBA"/>
</dbReference>
<evidence type="ECO:0000256" key="8">
    <source>
        <dbReference type="ARBA" id="ARBA00022949"/>
    </source>
</evidence>
<evidence type="ECO:0000256" key="5">
    <source>
        <dbReference type="ARBA" id="ARBA00022475"/>
    </source>
</evidence>
<keyword evidence="11 13" id="KW-1015">Disulfide bond</keyword>
<keyword evidence="12" id="KW-0325">Glycoprotein</keyword>
<dbReference type="InterPro" id="IPR000301">
    <property type="entry name" value="Tetraspanin_animals"/>
</dbReference>
<dbReference type="FunFam" id="1.10.1450.10:FF:000007">
    <property type="entry name" value="Tetraspanin"/>
    <property type="match status" value="1"/>
</dbReference>
<feature type="transmembrane region" description="Helical" evidence="14">
    <location>
        <begin position="67"/>
        <end position="88"/>
    </location>
</feature>
<evidence type="ECO:0000313" key="15">
    <source>
        <dbReference type="EMBL" id="KAF6032150.1"/>
    </source>
</evidence>
<protein>
    <recommendedName>
        <fullName evidence="14">Tetraspanin</fullName>
    </recommendedName>
</protein>
<dbReference type="InterPro" id="IPR018499">
    <property type="entry name" value="Tetraspanin/Peripherin"/>
</dbReference>
<evidence type="ECO:0000256" key="2">
    <source>
        <dbReference type="ARBA" id="ARBA00004536"/>
    </source>
</evidence>
<dbReference type="GO" id="GO:0046930">
    <property type="term" value="C:pore complex"/>
    <property type="evidence" value="ECO:0007669"/>
    <property type="project" value="UniProtKB-ARBA"/>
</dbReference>
<dbReference type="GO" id="GO:0005737">
    <property type="term" value="C:cytoplasm"/>
    <property type="evidence" value="ECO:0007669"/>
    <property type="project" value="UniProtKB-SubCell"/>
</dbReference>
<dbReference type="InterPro" id="IPR008952">
    <property type="entry name" value="Tetraspanin_EC2_sf"/>
</dbReference>
<name>A0A7J7K0J3_BUGNE</name>